<dbReference type="EMBL" id="LTDF01000172">
    <property type="protein sequence ID" value="KXT41284.1"/>
    <property type="molecule type" value="Genomic_DNA"/>
</dbReference>
<evidence type="ECO:0000256" key="8">
    <source>
        <dbReference type="SAM" id="SignalP"/>
    </source>
</evidence>
<keyword evidence="5" id="KW-0812">Transmembrane</keyword>
<keyword evidence="4" id="KW-1134">Transmembrane beta strand</keyword>
<evidence type="ECO:0000313" key="9">
    <source>
        <dbReference type="EMBL" id="KXT41284.1"/>
    </source>
</evidence>
<dbReference type="GO" id="GO:0015288">
    <property type="term" value="F:porin activity"/>
    <property type="evidence" value="ECO:0007669"/>
    <property type="project" value="TreeGrafter"/>
</dbReference>
<feature type="signal peptide" evidence="8">
    <location>
        <begin position="1"/>
        <end position="23"/>
    </location>
</feature>
<name>A0A139KQ17_9BACE</name>
<reference evidence="9 10" key="1">
    <citation type="submission" date="2016-02" db="EMBL/GenBank/DDBJ databases">
        <authorList>
            <person name="Wen L."/>
            <person name="He K."/>
            <person name="Yang H."/>
        </authorList>
    </citation>
    <scope>NUCLEOTIDE SEQUENCE [LARGE SCALE GENOMIC DNA]</scope>
    <source>
        <strain evidence="9 10">KLE1704</strain>
    </source>
</reference>
<keyword evidence="8" id="KW-0732">Signal</keyword>
<evidence type="ECO:0000256" key="1">
    <source>
        <dbReference type="ARBA" id="ARBA00004442"/>
    </source>
</evidence>
<evidence type="ECO:0000256" key="4">
    <source>
        <dbReference type="ARBA" id="ARBA00022452"/>
    </source>
</evidence>
<dbReference type="Gene3D" id="1.20.1600.10">
    <property type="entry name" value="Outer membrane efflux proteins (OEP)"/>
    <property type="match status" value="1"/>
</dbReference>
<feature type="chain" id="PRO_5007486629" evidence="8">
    <location>
        <begin position="24"/>
        <end position="422"/>
    </location>
</feature>
<proteinExistence type="inferred from homology"/>
<dbReference type="PANTHER" id="PTHR30026:SF20">
    <property type="entry name" value="OUTER MEMBRANE PROTEIN TOLC"/>
    <property type="match status" value="1"/>
</dbReference>
<comment type="caution">
    <text evidence="9">The sequence shown here is derived from an EMBL/GenBank/DDBJ whole genome shotgun (WGS) entry which is preliminary data.</text>
</comment>
<keyword evidence="3" id="KW-0813">Transport</keyword>
<dbReference type="PATRIC" id="fig|329854.7.peg.5061"/>
<dbReference type="PANTHER" id="PTHR30026">
    <property type="entry name" value="OUTER MEMBRANE PROTEIN TOLC"/>
    <property type="match status" value="1"/>
</dbReference>
<accession>A0A139KQ17</accession>
<dbReference type="Pfam" id="PF02321">
    <property type="entry name" value="OEP"/>
    <property type="match status" value="1"/>
</dbReference>
<dbReference type="GO" id="GO:0015562">
    <property type="term" value="F:efflux transmembrane transporter activity"/>
    <property type="evidence" value="ECO:0007669"/>
    <property type="project" value="InterPro"/>
</dbReference>
<evidence type="ECO:0000313" key="10">
    <source>
        <dbReference type="Proteomes" id="UP000070319"/>
    </source>
</evidence>
<dbReference type="AlphaFoldDB" id="A0A139KQ17"/>
<gene>
    <name evidence="9" type="ORF">HMPREF2531_04989</name>
</gene>
<dbReference type="SUPFAM" id="SSF56954">
    <property type="entry name" value="Outer membrane efflux proteins (OEP)"/>
    <property type="match status" value="1"/>
</dbReference>
<dbReference type="InterPro" id="IPR003423">
    <property type="entry name" value="OMP_efflux"/>
</dbReference>
<evidence type="ECO:0000256" key="2">
    <source>
        <dbReference type="ARBA" id="ARBA00007613"/>
    </source>
</evidence>
<comment type="similarity">
    <text evidence="2">Belongs to the outer membrane factor (OMF) (TC 1.B.17) family.</text>
</comment>
<dbReference type="GO" id="GO:1990281">
    <property type="term" value="C:efflux pump complex"/>
    <property type="evidence" value="ECO:0007669"/>
    <property type="project" value="TreeGrafter"/>
</dbReference>
<evidence type="ECO:0000256" key="5">
    <source>
        <dbReference type="ARBA" id="ARBA00022692"/>
    </source>
</evidence>
<sequence>MYMEVKRTILSFSFVLAAMLAHAQLTLEGCQHSAQTNYPLVRQYGLIEKAREYNLENAGKGYLPQFTLSGKATYQSDVTKLPVDLPGIDMKSMPKDQYQVMLEVSQNIWDGGDIRSKKQLTRATSEIDRGKQEVDMYALNDRVNQLYFGILLLDEQLKQNQLLQEDLGRTHQQVSNYMANGIANQSDLDAVSVEILNTKQKRIELESSRQAYLSMLSIFIGKEIVSGTTLEKPADTFESTSLVNNRPELRWFDAQGGQLNVQESSLKTRFRPRFGLFVQGAYGNPGLNMLKDDFSAFYVAGVRMSWNFGSLYTLRNDRRLIDNNRRKLEISRDVFLFNTNLQSTQQSSAIQSMRRQMVDDDEIIRLRVNIRKAAEAKVENGTLTVTDMLREITAENLARQTKALHEVQLLMNIWNLKYTLNN</sequence>
<keyword evidence="6" id="KW-0472">Membrane</keyword>
<evidence type="ECO:0000256" key="3">
    <source>
        <dbReference type="ARBA" id="ARBA00022448"/>
    </source>
</evidence>
<protein>
    <submittedName>
        <fullName evidence="9">Outer membrane efflux protein</fullName>
    </submittedName>
</protein>
<evidence type="ECO:0000256" key="7">
    <source>
        <dbReference type="ARBA" id="ARBA00023237"/>
    </source>
</evidence>
<comment type="subcellular location">
    <subcellularLocation>
        <location evidence="1">Cell outer membrane</location>
    </subcellularLocation>
</comment>
<dbReference type="Proteomes" id="UP000070319">
    <property type="component" value="Unassembled WGS sequence"/>
</dbReference>
<dbReference type="InterPro" id="IPR051906">
    <property type="entry name" value="TolC-like"/>
</dbReference>
<dbReference type="GO" id="GO:0009279">
    <property type="term" value="C:cell outer membrane"/>
    <property type="evidence" value="ECO:0007669"/>
    <property type="project" value="UniProtKB-SubCell"/>
</dbReference>
<keyword evidence="7" id="KW-0998">Cell outer membrane</keyword>
<evidence type="ECO:0000256" key="6">
    <source>
        <dbReference type="ARBA" id="ARBA00023136"/>
    </source>
</evidence>
<organism evidence="9">
    <name type="scientific">Bacteroides intestinalis</name>
    <dbReference type="NCBI Taxonomy" id="329854"/>
    <lineage>
        <taxon>Bacteria</taxon>
        <taxon>Pseudomonadati</taxon>
        <taxon>Bacteroidota</taxon>
        <taxon>Bacteroidia</taxon>
        <taxon>Bacteroidales</taxon>
        <taxon>Bacteroidaceae</taxon>
        <taxon>Bacteroides</taxon>
    </lineage>
</organism>